<dbReference type="PANTHER" id="PTHR10653:SF0">
    <property type="entry name" value="F-ACTIN-CAPPING PROTEIN SUBUNIT ALPHA"/>
    <property type="match status" value="1"/>
</dbReference>
<reference evidence="7" key="1">
    <citation type="submission" date="2020-11" db="EMBL/GenBank/DDBJ databases">
        <authorList>
            <person name="Tran Van P."/>
        </authorList>
    </citation>
    <scope>NUCLEOTIDE SEQUENCE</scope>
</reference>
<name>A0A7R9GD51_9CRUS</name>
<dbReference type="InterPro" id="IPR014830">
    <property type="entry name" value="Glycolipid_transfer_prot_dom"/>
</dbReference>
<dbReference type="InterPro" id="IPR017865">
    <property type="entry name" value="F-actin_cap_asu_CS"/>
</dbReference>
<dbReference type="GO" id="GO:0030036">
    <property type="term" value="P:actin cytoskeleton organization"/>
    <property type="evidence" value="ECO:0007669"/>
    <property type="project" value="TreeGrafter"/>
</dbReference>
<dbReference type="InterPro" id="IPR002189">
    <property type="entry name" value="CapZ_alpha"/>
</dbReference>
<evidence type="ECO:0000259" key="6">
    <source>
        <dbReference type="Pfam" id="PF08718"/>
    </source>
</evidence>
<dbReference type="InterPro" id="IPR036497">
    <property type="entry name" value="GLTP_sf"/>
</dbReference>
<sequence length="470" mass="53302">MLSHSEQESFNIDCLLAKLTQCLEAQPDKVDLRSYVEAYDELYKLFMALGTLFGFVASDVRDKCDILKKYLTEVEHYSSVEGMIEYEMAEDLITADATNGCRTLLRLHRAMPFVARFLERVHAAGENDALKKHGKEAYDQTLAQYHPWLIRKAVGLAVYSLPTRKNLLNIIAGETSERHEYVAGVAPTVVSRLDAVFEKVQVLYSEKSLLDLPWNPFTFVSDQRMTMDGDNDSPPISDQEKVRIASDFIQHAPPGEFNEVFNDVRILINNDALLKEGVSASIAQYNKEQLIPVKVQDAEIPSLISDYNDIGGGRFYDPRSKLSFKVDHLRKEAMDFQGWSADSKVESWRAALEEEMTSYVGDHYRGMVSGGAFGPSALIMDQDVAKKLKFVAYCACMCIIMKTDEIQSAQELTRIICDAENKYQSAIVENYHTMSDTTFKALRRQLPVTRTKIDWNKILSYSIGKELNRQ</sequence>
<dbReference type="InterPro" id="IPR037282">
    <property type="entry name" value="CapZ_alpha/beta"/>
</dbReference>
<evidence type="ECO:0000313" key="7">
    <source>
        <dbReference type="EMBL" id="CAD7278022.1"/>
    </source>
</evidence>
<keyword evidence="8" id="KW-1185">Reference proteome</keyword>
<dbReference type="PROSITE" id="PS00749">
    <property type="entry name" value="F_ACTIN_CAPPING_A_2"/>
    <property type="match status" value="1"/>
</dbReference>
<evidence type="ECO:0000313" key="8">
    <source>
        <dbReference type="Proteomes" id="UP000678499"/>
    </source>
</evidence>
<accession>A0A7R9GD51</accession>
<dbReference type="PANTHER" id="PTHR10653">
    <property type="entry name" value="F-ACTIN-CAPPING PROTEIN SUBUNIT ALPHA"/>
    <property type="match status" value="1"/>
</dbReference>
<dbReference type="FunFam" id="1.10.3520.10:FF:000002">
    <property type="entry name" value="Ceramide-1-phosphate transfer protein"/>
    <property type="match status" value="1"/>
</dbReference>
<dbReference type="EMBL" id="CAJPEX010001088">
    <property type="protein sequence ID" value="CAG0918174.1"/>
    <property type="molecule type" value="Genomic_DNA"/>
</dbReference>
<evidence type="ECO:0000256" key="1">
    <source>
        <dbReference type="ARBA" id="ARBA00007148"/>
    </source>
</evidence>
<dbReference type="Pfam" id="PF08718">
    <property type="entry name" value="GLTP"/>
    <property type="match status" value="1"/>
</dbReference>
<dbReference type="OrthoDB" id="340550at2759"/>
<dbReference type="EMBL" id="OA883125">
    <property type="protein sequence ID" value="CAD7278022.1"/>
    <property type="molecule type" value="Genomic_DNA"/>
</dbReference>
<dbReference type="InterPro" id="IPR042489">
    <property type="entry name" value="CapZ_alpha_1"/>
</dbReference>
<evidence type="ECO:0000256" key="3">
    <source>
        <dbReference type="ARBA" id="ARBA00014038"/>
    </source>
</evidence>
<dbReference type="GO" id="GO:0030863">
    <property type="term" value="C:cortical cytoskeleton"/>
    <property type="evidence" value="ECO:0007669"/>
    <property type="project" value="TreeGrafter"/>
</dbReference>
<dbReference type="SUPFAM" id="SSF110004">
    <property type="entry name" value="Glycolipid transfer protein, GLTP"/>
    <property type="match status" value="1"/>
</dbReference>
<dbReference type="GO" id="GO:0008290">
    <property type="term" value="C:F-actin capping protein complex"/>
    <property type="evidence" value="ECO:0007669"/>
    <property type="project" value="InterPro"/>
</dbReference>
<dbReference type="Gene3D" id="1.10.3520.10">
    <property type="entry name" value="Glycolipid transfer protein"/>
    <property type="match status" value="1"/>
</dbReference>
<dbReference type="Gene3D" id="3.30.1140.60">
    <property type="entry name" value="F-actin capping protein, alpha subunit"/>
    <property type="match status" value="1"/>
</dbReference>
<dbReference type="GO" id="GO:0032691">
    <property type="term" value="P:negative regulation of interleukin-1 beta production"/>
    <property type="evidence" value="ECO:0007669"/>
    <property type="project" value="UniProtKB-ARBA"/>
</dbReference>
<keyword evidence="4" id="KW-0117">Actin capping</keyword>
<dbReference type="AlphaFoldDB" id="A0A7R9GD51"/>
<evidence type="ECO:0000256" key="4">
    <source>
        <dbReference type="ARBA" id="ARBA00022467"/>
    </source>
</evidence>
<dbReference type="InterPro" id="IPR042276">
    <property type="entry name" value="CapZ_alpha/beta_2"/>
</dbReference>
<evidence type="ECO:0000256" key="2">
    <source>
        <dbReference type="ARBA" id="ARBA00010479"/>
    </source>
</evidence>
<dbReference type="GO" id="GO:0051016">
    <property type="term" value="P:barbed-end actin filament capping"/>
    <property type="evidence" value="ECO:0007669"/>
    <property type="project" value="InterPro"/>
</dbReference>
<dbReference type="Gene3D" id="3.90.1150.210">
    <property type="entry name" value="F-actin capping protein, beta subunit"/>
    <property type="match status" value="1"/>
</dbReference>
<dbReference type="GO" id="GO:0120013">
    <property type="term" value="F:lipid transfer activity"/>
    <property type="evidence" value="ECO:0007669"/>
    <property type="project" value="InterPro"/>
</dbReference>
<organism evidence="7">
    <name type="scientific">Notodromas monacha</name>
    <dbReference type="NCBI Taxonomy" id="399045"/>
    <lineage>
        <taxon>Eukaryota</taxon>
        <taxon>Metazoa</taxon>
        <taxon>Ecdysozoa</taxon>
        <taxon>Arthropoda</taxon>
        <taxon>Crustacea</taxon>
        <taxon>Oligostraca</taxon>
        <taxon>Ostracoda</taxon>
        <taxon>Podocopa</taxon>
        <taxon>Podocopida</taxon>
        <taxon>Cypridocopina</taxon>
        <taxon>Cypridoidea</taxon>
        <taxon>Cyprididae</taxon>
        <taxon>Notodromas</taxon>
    </lineage>
</organism>
<protein>
    <recommendedName>
        <fullName evidence="3">F-actin-capping protein subunit alpha</fullName>
    </recommendedName>
</protein>
<feature type="domain" description="Glycolipid transfer protein" evidence="6">
    <location>
        <begin position="30"/>
        <end position="171"/>
    </location>
</feature>
<dbReference type="GO" id="GO:0051015">
    <property type="term" value="F:actin filament binding"/>
    <property type="evidence" value="ECO:0007669"/>
    <property type="project" value="TreeGrafter"/>
</dbReference>
<comment type="similarity">
    <text evidence="2">Belongs to the F-actin-capping protein alpha subunit family.</text>
</comment>
<proteinExistence type="inferred from homology"/>
<dbReference type="Proteomes" id="UP000678499">
    <property type="component" value="Unassembled WGS sequence"/>
</dbReference>
<gene>
    <name evidence="7" type="ORF">NMOB1V02_LOCUS5737</name>
</gene>
<evidence type="ECO:0000256" key="5">
    <source>
        <dbReference type="ARBA" id="ARBA00023203"/>
    </source>
</evidence>
<keyword evidence="5" id="KW-0009">Actin-binding</keyword>
<comment type="similarity">
    <text evidence="1">Belongs to the GLTP family.</text>
</comment>
<dbReference type="SUPFAM" id="SSF90096">
    <property type="entry name" value="Subunits of heterodimeric actin filament capping protein Capz"/>
    <property type="match status" value="1"/>
</dbReference>
<dbReference type="Pfam" id="PF01267">
    <property type="entry name" value="F-actin_cap_A"/>
    <property type="match status" value="2"/>
</dbReference>